<evidence type="ECO:0000313" key="3">
    <source>
        <dbReference type="Proteomes" id="UP000035579"/>
    </source>
</evidence>
<dbReference type="Proteomes" id="UP000256345">
    <property type="component" value="Unassembled WGS sequence"/>
</dbReference>
<reference evidence="1 3" key="1">
    <citation type="submission" date="2015-05" db="EMBL/GenBank/DDBJ databases">
        <title>Genome assembly of Archangium gephyra DSM 2261.</title>
        <authorList>
            <person name="Sharma G."/>
            <person name="Subramanian S."/>
        </authorList>
    </citation>
    <scope>NUCLEOTIDE SEQUENCE [LARGE SCALE GENOMIC DNA]</scope>
    <source>
        <strain evidence="1 3">DSM 2261</strain>
    </source>
</reference>
<reference evidence="2 4" key="2">
    <citation type="submission" date="2018-08" db="EMBL/GenBank/DDBJ databases">
        <title>Genomic Encyclopedia of Archaeal and Bacterial Type Strains, Phase II (KMG-II): from individual species to whole genera.</title>
        <authorList>
            <person name="Goeker M."/>
        </authorList>
    </citation>
    <scope>NUCLEOTIDE SEQUENCE [LARGE SCALE GENOMIC DNA]</scope>
    <source>
        <strain evidence="2 4">DSM 2261</strain>
    </source>
</reference>
<dbReference type="RefSeq" id="WP_047859629.1">
    <property type="nucleotide sequence ID" value="NZ_CP011509.1"/>
</dbReference>
<organism evidence="1 3">
    <name type="scientific">Archangium gephyra</name>
    <dbReference type="NCBI Taxonomy" id="48"/>
    <lineage>
        <taxon>Bacteria</taxon>
        <taxon>Pseudomonadati</taxon>
        <taxon>Myxococcota</taxon>
        <taxon>Myxococcia</taxon>
        <taxon>Myxococcales</taxon>
        <taxon>Cystobacterineae</taxon>
        <taxon>Archangiaceae</taxon>
        <taxon>Archangium</taxon>
    </lineage>
</organism>
<dbReference type="EMBL" id="CP011509">
    <property type="protein sequence ID" value="AKJ06312.1"/>
    <property type="molecule type" value="Genomic_DNA"/>
</dbReference>
<keyword evidence="4" id="KW-1185">Reference proteome</keyword>
<evidence type="ECO:0000313" key="4">
    <source>
        <dbReference type="Proteomes" id="UP000256345"/>
    </source>
</evidence>
<proteinExistence type="predicted"/>
<dbReference type="EMBL" id="QUMU01000005">
    <property type="protein sequence ID" value="REG32371.1"/>
    <property type="molecule type" value="Genomic_DNA"/>
</dbReference>
<evidence type="ECO:0000313" key="2">
    <source>
        <dbReference type="EMBL" id="REG32371.1"/>
    </source>
</evidence>
<protein>
    <submittedName>
        <fullName evidence="1">Uncharacterized protein</fullName>
    </submittedName>
</protein>
<dbReference type="AlphaFoldDB" id="A0AAC8THH1"/>
<evidence type="ECO:0000313" key="1">
    <source>
        <dbReference type="EMBL" id="AKJ06312.1"/>
    </source>
</evidence>
<dbReference type="Proteomes" id="UP000035579">
    <property type="component" value="Chromosome"/>
</dbReference>
<sequence length="615" mass="66599">MSDFEQATFFRTDDLEALKRVIRDFCSEKGLVETPYVRGKRENWGQVLEIPGRTIDRWAVALGTGQGGWSIVKTLPRQLLDEQPGPWFKHRIGFLARALGCDALHVTLQHRNLLTMEQAALTGEVVRSSYAALDGSGIISALDDKIHEGYIAPRIEHLGVPRSVFAAFERSPGDGFDELLEQLAGRQWADVSRALVEGDGVPFARMLMFVTRPLSSSPPTKLPPSTKPPLRMTLAVELHSPGTRYVLDGGVWVEGNTLRAANAEVGAAFVGKVAHWLGVRFSHETRMAVSHYTSLPSVFVYAEPRESVQGTDVGTEVLSIGSIAAGAELLLHVARGAGTAELEQRGPNSHRGLISFVSDLAHALIHAPVNADAAYRGFECVVPEGMRAGGTFAGECLVTTCWRRGKTAVAIEGKELRELPGLCTAMAGTPGWVALALVTPDYADEHAQGYAQESATVIVVIDVDTGQVHEVLRSDAHLTFGYTLLCFAGDVLGVRAERAEVPVIVTLDQGKREERPGDFQQWMREALRVSSTLKDLYSTDDLPILPAGPHAVVVGRHRFELAVLDLRTTQRLPLCDAGGLEPLAFSASGSRCLATTDGRRLFVGSAAIPSRPPSR</sequence>
<name>A0AAC8THH1_9BACT</name>
<accession>A0AAC8THH1</accession>
<dbReference type="KEGG" id="age:AA314_07938"/>
<gene>
    <name evidence="1" type="ORF">AA314_07938</name>
    <name evidence="2" type="ORF">ATI61_105699</name>
</gene>